<dbReference type="AlphaFoldDB" id="A0A5A9PVU2"/>
<evidence type="ECO:0000313" key="10">
    <source>
        <dbReference type="Proteomes" id="UP000324632"/>
    </source>
</evidence>
<dbReference type="Gene3D" id="1.10.555.10">
    <property type="entry name" value="Rho GTPase activation protein"/>
    <property type="match status" value="1"/>
</dbReference>
<evidence type="ECO:0000313" key="9">
    <source>
        <dbReference type="EMBL" id="KAA0725552.1"/>
    </source>
</evidence>
<feature type="region of interest" description="Disordered" evidence="4">
    <location>
        <begin position="322"/>
        <end position="356"/>
    </location>
</feature>
<dbReference type="PROSITE" id="PS50238">
    <property type="entry name" value="RHOGAP"/>
    <property type="match status" value="1"/>
</dbReference>
<feature type="domain" description="WW" evidence="7">
    <location>
        <begin position="288"/>
        <end position="322"/>
    </location>
</feature>
<keyword evidence="2" id="KW-0343">GTPase activation</keyword>
<dbReference type="CDD" id="cd04403">
    <property type="entry name" value="RhoGAP_ARHGAP27_15_12_9"/>
    <property type="match status" value="1"/>
</dbReference>
<dbReference type="Gene3D" id="2.30.30.40">
    <property type="entry name" value="SH3 Domains"/>
    <property type="match status" value="1"/>
</dbReference>
<evidence type="ECO:0000256" key="4">
    <source>
        <dbReference type="SAM" id="MobiDB-lite"/>
    </source>
</evidence>
<dbReference type="Gene3D" id="2.20.70.10">
    <property type="match status" value="2"/>
</dbReference>
<dbReference type="FunFam" id="1.10.555.10:FF:000003">
    <property type="entry name" value="Putative rho GTPase-activating protein 12"/>
    <property type="match status" value="1"/>
</dbReference>
<dbReference type="GO" id="GO:0005737">
    <property type="term" value="C:cytoplasm"/>
    <property type="evidence" value="ECO:0007669"/>
    <property type="project" value="TreeGrafter"/>
</dbReference>
<dbReference type="Proteomes" id="UP000324632">
    <property type="component" value="Chromosome 1"/>
</dbReference>
<dbReference type="SMART" id="SM00233">
    <property type="entry name" value="PH"/>
    <property type="match status" value="1"/>
</dbReference>
<dbReference type="SUPFAM" id="SSF48350">
    <property type="entry name" value="GTPase activation domain, GAP"/>
    <property type="match status" value="1"/>
</dbReference>
<dbReference type="InterPro" id="IPR050729">
    <property type="entry name" value="Rho-GAP"/>
</dbReference>
<feature type="domain" description="SH3" evidence="5">
    <location>
        <begin position="2"/>
        <end position="65"/>
    </location>
</feature>
<dbReference type="Pfam" id="PF00018">
    <property type="entry name" value="SH3_1"/>
    <property type="match status" value="1"/>
</dbReference>
<feature type="domain" description="WW" evidence="7">
    <location>
        <begin position="472"/>
        <end position="499"/>
    </location>
</feature>
<protein>
    <submittedName>
        <fullName evidence="9">Rho GTPase-activating protein 27 CIN85-associated multi-domain-containing</fullName>
    </submittedName>
</protein>
<dbReference type="InterPro" id="IPR000198">
    <property type="entry name" value="RhoGAP_dom"/>
</dbReference>
<evidence type="ECO:0000256" key="1">
    <source>
        <dbReference type="ARBA" id="ARBA00022443"/>
    </source>
</evidence>
<feature type="domain" description="WW" evidence="7">
    <location>
        <begin position="354"/>
        <end position="388"/>
    </location>
</feature>
<dbReference type="Pfam" id="PF00169">
    <property type="entry name" value="PH"/>
    <property type="match status" value="1"/>
</dbReference>
<dbReference type="SUPFAM" id="SSF51045">
    <property type="entry name" value="WW domain"/>
    <property type="match status" value="2"/>
</dbReference>
<dbReference type="CDD" id="cd13233">
    <property type="entry name" value="PH_ARHGAP9-like"/>
    <property type="match status" value="1"/>
</dbReference>
<evidence type="ECO:0000259" key="7">
    <source>
        <dbReference type="PROSITE" id="PS50020"/>
    </source>
</evidence>
<evidence type="ECO:0000259" key="5">
    <source>
        <dbReference type="PROSITE" id="PS50002"/>
    </source>
</evidence>
<dbReference type="SUPFAM" id="SSF50044">
    <property type="entry name" value="SH3-domain"/>
    <property type="match status" value="1"/>
</dbReference>
<keyword evidence="10" id="KW-1185">Reference proteome</keyword>
<dbReference type="Pfam" id="PF00620">
    <property type="entry name" value="RhoGAP"/>
    <property type="match status" value="1"/>
</dbReference>
<evidence type="ECO:0000259" key="6">
    <source>
        <dbReference type="PROSITE" id="PS50003"/>
    </source>
</evidence>
<dbReference type="InterPro" id="IPR036028">
    <property type="entry name" value="SH3-like_dom_sf"/>
</dbReference>
<dbReference type="PROSITE" id="PS50002">
    <property type="entry name" value="SH3"/>
    <property type="match status" value="1"/>
</dbReference>
<sequence>MSLLQQVLVNFEYRYEARDGSTVSIKPNEQYNLVSKTNENWWHVRRDETAKPFFIPAMYVTELPSENSPTPLDPPGELSGCDSPDGSARVTLRDTASIKRDTEKDGHRVSTYIIPNDFFQPKVSEQISGRLETEDLQPELNIYDTVEGVGHENNLSPPANGETSETIFLAHVDTVTDLQGLTDEDISVYDNIDTMTKPESAHSENKPEIVKLWSTATVPTSNPPDQSTSFLRRGVSCHRPLVRIQVEDDNALTAVYVNLPRLRRSSLNTSVPLASPLQDFPDIPDTLLPDSSEWEVHTDDQSGQEYYYQPSTGQTTWEYPQSLSMESSVRAERTPSPHSFPQSPVNSPMGSSPRRWSSDWEKVLDENTGKHYFYNPVSGQSSWDPPEHFGSSGDMSFLKDCPQPPLPEEDYPAPPVPEERTRPLTEEYSLINVRKVSIPRVNLDRSSPPGWTLNIDPDGVWLFTSDYTQEQWIKSIDDVGRTYYYQRDGTNSQWNLPEQAVSPGPYAIGNGASSDLEGTGVMQNWRHSLGYQEERLYSSCGLNVSDNESSGSPEMSQNVLNLEKAGILNKTKVSENGKKVRKNWAQSWTVLHGGVLTFHKDPKSTPAGASSKINHIVPESKVELKGATILKATKDKSSKKNVLELKSRSGAEFLIQYDTESIINDWHKVIVDTIRQLDSDQQHSEDEEETSEKSSSLDRDERFSERRAPGNANRQSLSSSTSESDQKNVRTKLKKFLLKRPTLQSVKDRGYIRENVFGCHLHSLCQQEKSTVPSFVGKCIRLVEKRGLGIDGLYRVSGNLAVIQKLRFKADHEDLDLEESNWDTHVITGALKLFFRELQEPLFPYNLFNEFISGIKITDYYNKLSHMKNLVMRLPPANHDTMEVLFSHLRKVIQHGDENRMTVQNVAIVFGPTLLKPEVETANITMYMVFQNQIVEFMLNEFESLFHM</sequence>
<feature type="domain" description="Rho-GAP" evidence="8">
    <location>
        <begin position="759"/>
        <end position="946"/>
    </location>
</feature>
<dbReference type="SMART" id="SM00456">
    <property type="entry name" value="WW"/>
    <property type="match status" value="3"/>
</dbReference>
<evidence type="ECO:0000256" key="2">
    <source>
        <dbReference type="ARBA" id="ARBA00022468"/>
    </source>
</evidence>
<dbReference type="SMART" id="SM00324">
    <property type="entry name" value="RhoGAP"/>
    <property type="match status" value="1"/>
</dbReference>
<name>A0A5A9PVU2_9TELE</name>
<gene>
    <name evidence="9" type="ORF">E1301_Tti018690</name>
</gene>
<dbReference type="GO" id="GO:0005096">
    <property type="term" value="F:GTPase activator activity"/>
    <property type="evidence" value="ECO:0007669"/>
    <property type="project" value="UniProtKB-KW"/>
</dbReference>
<dbReference type="EMBL" id="SOYY01000001">
    <property type="protein sequence ID" value="KAA0725552.1"/>
    <property type="molecule type" value="Genomic_DNA"/>
</dbReference>
<dbReference type="InterPro" id="IPR036020">
    <property type="entry name" value="WW_dom_sf"/>
</dbReference>
<dbReference type="InterPro" id="IPR001202">
    <property type="entry name" value="WW_dom"/>
</dbReference>
<evidence type="ECO:0000256" key="3">
    <source>
        <dbReference type="PROSITE-ProRule" id="PRU00192"/>
    </source>
</evidence>
<dbReference type="GO" id="GO:0007165">
    <property type="term" value="P:signal transduction"/>
    <property type="evidence" value="ECO:0007669"/>
    <property type="project" value="InterPro"/>
</dbReference>
<proteinExistence type="predicted"/>
<feature type="compositionally biased region" description="Polar residues" evidence="4">
    <location>
        <begin position="336"/>
        <end position="350"/>
    </location>
</feature>
<feature type="region of interest" description="Disordered" evidence="4">
    <location>
        <begin position="65"/>
        <end position="88"/>
    </location>
</feature>
<feature type="domain" description="PH" evidence="6">
    <location>
        <begin position="561"/>
        <end position="675"/>
    </location>
</feature>
<dbReference type="CDD" id="cd00201">
    <property type="entry name" value="WW"/>
    <property type="match status" value="2"/>
</dbReference>
<dbReference type="PROSITE" id="PS50020">
    <property type="entry name" value="WW_DOMAIN_2"/>
    <property type="match status" value="3"/>
</dbReference>
<organism evidence="9 10">
    <name type="scientific">Triplophysa tibetana</name>
    <dbReference type="NCBI Taxonomy" id="1572043"/>
    <lineage>
        <taxon>Eukaryota</taxon>
        <taxon>Metazoa</taxon>
        <taxon>Chordata</taxon>
        <taxon>Craniata</taxon>
        <taxon>Vertebrata</taxon>
        <taxon>Euteleostomi</taxon>
        <taxon>Actinopterygii</taxon>
        <taxon>Neopterygii</taxon>
        <taxon>Teleostei</taxon>
        <taxon>Ostariophysi</taxon>
        <taxon>Cypriniformes</taxon>
        <taxon>Nemacheilidae</taxon>
        <taxon>Triplophysa</taxon>
    </lineage>
</organism>
<dbReference type="InterPro" id="IPR001849">
    <property type="entry name" value="PH_domain"/>
</dbReference>
<dbReference type="InterPro" id="IPR001452">
    <property type="entry name" value="SH3_domain"/>
</dbReference>
<comment type="caution">
    <text evidence="9">The sequence shown here is derived from an EMBL/GenBank/DDBJ whole genome shotgun (WGS) entry which is preliminary data.</text>
</comment>
<dbReference type="PROSITE" id="PS01159">
    <property type="entry name" value="WW_DOMAIN_1"/>
    <property type="match status" value="3"/>
</dbReference>
<dbReference type="InterPro" id="IPR011993">
    <property type="entry name" value="PH-like_dom_sf"/>
</dbReference>
<dbReference type="PANTHER" id="PTHR23176">
    <property type="entry name" value="RHO/RAC/CDC GTPASE-ACTIVATING PROTEIN"/>
    <property type="match status" value="1"/>
</dbReference>
<evidence type="ECO:0000259" key="8">
    <source>
        <dbReference type="PROSITE" id="PS50238"/>
    </source>
</evidence>
<dbReference type="PROSITE" id="PS50003">
    <property type="entry name" value="PH_DOMAIN"/>
    <property type="match status" value="1"/>
</dbReference>
<feature type="compositionally biased region" description="Pro residues" evidence="4">
    <location>
        <begin position="402"/>
        <end position="416"/>
    </location>
</feature>
<dbReference type="PANTHER" id="PTHR23176:SF104">
    <property type="entry name" value="RHO GTPASE-ACTIVATING PROTEIN 27"/>
    <property type="match status" value="1"/>
</dbReference>
<dbReference type="Pfam" id="PF00397">
    <property type="entry name" value="WW"/>
    <property type="match status" value="2"/>
</dbReference>
<dbReference type="SUPFAM" id="SSF50729">
    <property type="entry name" value="PH domain-like"/>
    <property type="match status" value="1"/>
</dbReference>
<feature type="region of interest" description="Disordered" evidence="4">
    <location>
        <begin position="678"/>
        <end position="728"/>
    </location>
</feature>
<feature type="region of interest" description="Disordered" evidence="4">
    <location>
        <begin position="383"/>
        <end position="420"/>
    </location>
</feature>
<accession>A0A5A9PVU2</accession>
<feature type="compositionally biased region" description="Basic and acidic residues" evidence="4">
    <location>
        <begin position="691"/>
        <end position="708"/>
    </location>
</feature>
<dbReference type="Gene3D" id="2.30.29.30">
    <property type="entry name" value="Pleckstrin-homology domain (PH domain)/Phosphotyrosine-binding domain (PTB)"/>
    <property type="match status" value="1"/>
</dbReference>
<reference evidence="9 10" key="1">
    <citation type="journal article" date="2019" name="Mol. Ecol. Resour.">
        <title>Chromosome-level genome assembly of Triplophysa tibetana, a fish adapted to the harsh high-altitude environment of the Tibetan Plateau.</title>
        <authorList>
            <person name="Yang X."/>
            <person name="Liu H."/>
            <person name="Ma Z."/>
            <person name="Zou Y."/>
            <person name="Zou M."/>
            <person name="Mao Y."/>
            <person name="Li X."/>
            <person name="Wang H."/>
            <person name="Chen T."/>
            <person name="Wang W."/>
            <person name="Yang R."/>
        </authorList>
    </citation>
    <scope>NUCLEOTIDE SEQUENCE [LARGE SCALE GENOMIC DNA]</scope>
    <source>
        <strain evidence="9">TTIB1903HZAU</strain>
        <tissue evidence="9">Muscle</tissue>
    </source>
</reference>
<keyword evidence="1 3" id="KW-0728">SH3 domain</keyword>
<dbReference type="InterPro" id="IPR008936">
    <property type="entry name" value="Rho_GTPase_activation_prot"/>
</dbReference>